<dbReference type="CDD" id="cd00056">
    <property type="entry name" value="ENDO3c"/>
    <property type="match status" value="1"/>
</dbReference>
<keyword evidence="10" id="KW-0326">Glycosidase</keyword>
<keyword evidence="8" id="KW-0411">Iron-sulfur</keyword>
<evidence type="ECO:0000256" key="1">
    <source>
        <dbReference type="ARBA" id="ARBA00001966"/>
    </source>
</evidence>
<keyword evidence="9" id="KW-0234">DNA repair</keyword>
<dbReference type="InterPro" id="IPR023170">
    <property type="entry name" value="HhH_base_excis_C"/>
</dbReference>
<keyword evidence="12" id="KW-0540">Nuclease</keyword>
<dbReference type="PIRSF" id="PIRSF001435">
    <property type="entry name" value="Nth"/>
    <property type="match status" value="1"/>
</dbReference>
<evidence type="ECO:0000256" key="5">
    <source>
        <dbReference type="ARBA" id="ARBA00022763"/>
    </source>
</evidence>
<comment type="caution">
    <text evidence="12">The sequence shown here is derived from an EMBL/GenBank/DDBJ whole genome shotgun (WGS) entry which is preliminary data.</text>
</comment>
<dbReference type="SUPFAM" id="SSF48150">
    <property type="entry name" value="DNA-glycosylase"/>
    <property type="match status" value="1"/>
</dbReference>
<dbReference type="GO" id="GO:0140097">
    <property type="term" value="F:catalytic activity, acting on DNA"/>
    <property type="evidence" value="ECO:0007669"/>
    <property type="project" value="UniProtKB-ARBA"/>
</dbReference>
<evidence type="ECO:0000256" key="2">
    <source>
        <dbReference type="ARBA" id="ARBA00008343"/>
    </source>
</evidence>
<evidence type="ECO:0000256" key="9">
    <source>
        <dbReference type="ARBA" id="ARBA00023204"/>
    </source>
</evidence>
<dbReference type="PANTHER" id="PTHR10359">
    <property type="entry name" value="A/G-SPECIFIC ADENINE GLYCOSYLASE/ENDONUCLEASE III"/>
    <property type="match status" value="1"/>
</dbReference>
<protein>
    <submittedName>
        <fullName evidence="12">Endonuclease</fullName>
    </submittedName>
</protein>
<keyword evidence="12" id="KW-0255">Endonuclease</keyword>
<dbReference type="InterPro" id="IPR003265">
    <property type="entry name" value="HhH-GPD_domain"/>
</dbReference>
<dbReference type="PROSITE" id="PS00764">
    <property type="entry name" value="ENDONUCLEASE_III_1"/>
    <property type="match status" value="1"/>
</dbReference>
<dbReference type="RefSeq" id="WP_109678012.1">
    <property type="nucleotide sequence ID" value="NZ_CP086615.1"/>
</dbReference>
<evidence type="ECO:0000313" key="12">
    <source>
        <dbReference type="EMBL" id="PWG63489.1"/>
    </source>
</evidence>
<keyword evidence="4" id="KW-0479">Metal-binding</keyword>
<proteinExistence type="inferred from homology"/>
<dbReference type="SMART" id="SM00478">
    <property type="entry name" value="ENDO3c"/>
    <property type="match status" value="1"/>
</dbReference>
<dbReference type="Gene3D" id="1.10.340.30">
    <property type="entry name" value="Hypothetical protein, domain 2"/>
    <property type="match status" value="1"/>
</dbReference>
<comment type="similarity">
    <text evidence="2">Belongs to the Nth/MutY family.</text>
</comment>
<evidence type="ECO:0000313" key="13">
    <source>
        <dbReference type="Proteomes" id="UP000245474"/>
    </source>
</evidence>
<dbReference type="Gene3D" id="1.10.1670.10">
    <property type="entry name" value="Helix-hairpin-Helix base-excision DNA repair enzymes (C-terminal)"/>
    <property type="match status" value="1"/>
</dbReference>
<evidence type="ECO:0000256" key="8">
    <source>
        <dbReference type="ARBA" id="ARBA00023014"/>
    </source>
</evidence>
<keyword evidence="7" id="KW-0408">Iron</keyword>
<feature type="domain" description="HhH-GPD" evidence="11">
    <location>
        <begin position="38"/>
        <end position="195"/>
    </location>
</feature>
<name>A0A2U2N3E5_9GAMM</name>
<evidence type="ECO:0000256" key="10">
    <source>
        <dbReference type="ARBA" id="ARBA00023295"/>
    </source>
</evidence>
<keyword evidence="3" id="KW-0004">4Fe-4S</keyword>
<dbReference type="GO" id="GO:0016798">
    <property type="term" value="F:hydrolase activity, acting on glycosyl bonds"/>
    <property type="evidence" value="ECO:0007669"/>
    <property type="project" value="UniProtKB-KW"/>
</dbReference>
<dbReference type="AlphaFoldDB" id="A0A2U2N3E5"/>
<keyword evidence="5" id="KW-0227">DNA damage</keyword>
<dbReference type="GO" id="GO:0004519">
    <property type="term" value="F:endonuclease activity"/>
    <property type="evidence" value="ECO:0007669"/>
    <property type="project" value="UniProtKB-KW"/>
</dbReference>
<dbReference type="OrthoDB" id="9802365at2"/>
<dbReference type="PANTHER" id="PTHR10359:SF19">
    <property type="entry name" value="DNA REPAIR GLYCOSYLASE MJ1434-RELATED"/>
    <property type="match status" value="1"/>
</dbReference>
<dbReference type="GO" id="GO:0006284">
    <property type="term" value="P:base-excision repair"/>
    <property type="evidence" value="ECO:0007669"/>
    <property type="project" value="InterPro"/>
</dbReference>
<dbReference type="EMBL" id="QFFI01000010">
    <property type="protein sequence ID" value="PWG63489.1"/>
    <property type="molecule type" value="Genomic_DNA"/>
</dbReference>
<dbReference type="InterPro" id="IPR011257">
    <property type="entry name" value="DNA_glycosylase"/>
</dbReference>
<dbReference type="InterPro" id="IPR004035">
    <property type="entry name" value="Endouclease-III_FeS-bd_BS"/>
</dbReference>
<evidence type="ECO:0000256" key="4">
    <source>
        <dbReference type="ARBA" id="ARBA00022723"/>
    </source>
</evidence>
<dbReference type="InterPro" id="IPR003651">
    <property type="entry name" value="Endonuclease3_FeS-loop_motif"/>
</dbReference>
<dbReference type="GO" id="GO:0046872">
    <property type="term" value="F:metal ion binding"/>
    <property type="evidence" value="ECO:0007669"/>
    <property type="project" value="UniProtKB-KW"/>
</dbReference>
<accession>A0A2U2N3E5</accession>
<evidence type="ECO:0000256" key="6">
    <source>
        <dbReference type="ARBA" id="ARBA00022801"/>
    </source>
</evidence>
<sequence>MSGGRGLHDTYRRLHAAFGPQGWWPGETAFEVLVGAVLTQNAAWSNVERAIQGLRNACLFAPERIVAAEHGALAAAIRPSGYFNVKARRLRAACEAWLEHGGEAGLARLDTATLRARLLAVKGLGRESVDDVVLYAFERPVFVVDAYTRRIFSRLGVLAGDEPYETIRARFEAALPQDPALFNEYHALIVALGKDICRPRRPRCDECPLQAGCAFAGGP</sequence>
<gene>
    <name evidence="12" type="ORF">DEM34_07955</name>
</gene>
<dbReference type="SMART" id="SM00525">
    <property type="entry name" value="FES"/>
    <property type="match status" value="1"/>
</dbReference>
<evidence type="ECO:0000256" key="3">
    <source>
        <dbReference type="ARBA" id="ARBA00022485"/>
    </source>
</evidence>
<reference evidence="12 13" key="1">
    <citation type="submission" date="2018-05" db="EMBL/GenBank/DDBJ databases">
        <title>Spiribacter halobius sp. nov., a moderately halophilic bacterium isolated from marine solar saltern.</title>
        <authorList>
            <person name="Zheng W.-S."/>
            <person name="Lu D.-C."/>
            <person name="Du Z.-J."/>
        </authorList>
    </citation>
    <scope>NUCLEOTIDE SEQUENCE [LARGE SCALE GENOMIC DNA]</scope>
    <source>
        <strain evidence="12 13">E85</strain>
    </source>
</reference>
<organism evidence="12 13">
    <name type="scientific">Sediminicurvatus halobius</name>
    <dbReference type="NCBI Taxonomy" id="2182432"/>
    <lineage>
        <taxon>Bacteria</taxon>
        <taxon>Pseudomonadati</taxon>
        <taxon>Pseudomonadota</taxon>
        <taxon>Gammaproteobacteria</taxon>
        <taxon>Chromatiales</taxon>
        <taxon>Ectothiorhodospiraceae</taxon>
        <taxon>Sediminicurvatus</taxon>
    </lineage>
</organism>
<evidence type="ECO:0000259" key="11">
    <source>
        <dbReference type="SMART" id="SM00478"/>
    </source>
</evidence>
<keyword evidence="6" id="KW-0378">Hydrolase</keyword>
<dbReference type="Proteomes" id="UP000245474">
    <property type="component" value="Unassembled WGS sequence"/>
</dbReference>
<comment type="cofactor">
    <cofactor evidence="1">
        <name>[4Fe-4S] cluster</name>
        <dbReference type="ChEBI" id="CHEBI:49883"/>
    </cofactor>
</comment>
<dbReference type="Pfam" id="PF00730">
    <property type="entry name" value="HhH-GPD"/>
    <property type="match status" value="1"/>
</dbReference>
<dbReference type="GO" id="GO:0051539">
    <property type="term" value="F:4 iron, 4 sulfur cluster binding"/>
    <property type="evidence" value="ECO:0007669"/>
    <property type="project" value="UniProtKB-KW"/>
</dbReference>
<evidence type="ECO:0000256" key="7">
    <source>
        <dbReference type="ARBA" id="ARBA00023004"/>
    </source>
</evidence>
<keyword evidence="13" id="KW-1185">Reference proteome</keyword>